<dbReference type="PROSITE" id="PS51192">
    <property type="entry name" value="HELICASE_ATP_BIND_1"/>
    <property type="match status" value="1"/>
</dbReference>
<proteinExistence type="predicted"/>
<dbReference type="InterPro" id="IPR038718">
    <property type="entry name" value="SNF2-like_sf"/>
</dbReference>
<dbReference type="RefSeq" id="WP_046439558.1">
    <property type="nucleotide sequence ID" value="NZ_CP011312.1"/>
</dbReference>
<dbReference type="OrthoDB" id="9760715at2"/>
<dbReference type="SUPFAM" id="SSF52540">
    <property type="entry name" value="P-loop containing nucleoside triphosphate hydrolases"/>
    <property type="match status" value="2"/>
</dbReference>
<evidence type="ECO:0000313" key="4">
    <source>
        <dbReference type="EMBL" id="AKE41329.1"/>
    </source>
</evidence>
<name>A0A0F6TD11_9CORY</name>
<dbReference type="AlphaFoldDB" id="A0A0F6TD11"/>
<gene>
    <name evidence="5" type="ORF">NCTC949_01720</name>
    <name evidence="4" type="ORF">UL82_05770</name>
</gene>
<evidence type="ECO:0000259" key="2">
    <source>
        <dbReference type="PROSITE" id="PS51192"/>
    </source>
</evidence>
<dbReference type="CDD" id="cd17919">
    <property type="entry name" value="DEXHc_Snf"/>
    <property type="match status" value="1"/>
</dbReference>
<dbReference type="CDD" id="cd18793">
    <property type="entry name" value="SF2_C_SNF"/>
    <property type="match status" value="1"/>
</dbReference>
<reference evidence="4 6" key="1">
    <citation type="journal article" date="2015" name="Genome Announc.">
        <title>Complete Genome Sequence of Corynebacterium kutscheri DSM 20755, a Corynebacterial Type Strain with Remarkably Low G+C Content of Chromosomal DNA.</title>
        <authorList>
            <person name="Ruckert C."/>
            <person name="Albersmeier A."/>
            <person name="Winkler A."/>
            <person name="Tauch A."/>
        </authorList>
    </citation>
    <scope>NUCLEOTIDE SEQUENCE [LARGE SCALE GENOMIC DNA]</scope>
    <source>
        <strain evidence="4 6">DSM 20755</strain>
    </source>
</reference>
<dbReference type="PROSITE" id="PS51194">
    <property type="entry name" value="HELICASE_CTER"/>
    <property type="match status" value="1"/>
</dbReference>
<dbReference type="GO" id="GO:0004386">
    <property type="term" value="F:helicase activity"/>
    <property type="evidence" value="ECO:0007669"/>
    <property type="project" value="UniProtKB-KW"/>
</dbReference>
<evidence type="ECO:0000256" key="1">
    <source>
        <dbReference type="ARBA" id="ARBA00022801"/>
    </source>
</evidence>
<reference evidence="5 7" key="2">
    <citation type="submission" date="2018-12" db="EMBL/GenBank/DDBJ databases">
        <authorList>
            <consortium name="Pathogen Informatics"/>
        </authorList>
    </citation>
    <scope>NUCLEOTIDE SEQUENCE [LARGE SCALE GENOMIC DNA]</scope>
    <source>
        <strain evidence="5 7">NCTC949</strain>
    </source>
</reference>
<evidence type="ECO:0000313" key="6">
    <source>
        <dbReference type="Proteomes" id="UP000033457"/>
    </source>
</evidence>
<keyword evidence="4" id="KW-0347">Helicase</keyword>
<dbReference type="EMBL" id="LR134377">
    <property type="protein sequence ID" value="VEH08605.1"/>
    <property type="molecule type" value="Genomic_DNA"/>
</dbReference>
<keyword evidence="1" id="KW-0378">Hydrolase</keyword>
<dbReference type="InterPro" id="IPR014001">
    <property type="entry name" value="Helicase_ATP-bd"/>
</dbReference>
<sequence>MDRTQFAQYQHQANLIKEMRQRAYNLFEKLSHEETTARLLGQIQAGDESGSIHLLDPALVYWPNNLYVRAEFADSPEVLNILQAFRRHTQQIESLVEESAGAYSGFFQRLSRSFSGGFDQKKAQNAAEQLVNLLNDYTTQNLYQQVAGIVNRALEVEGQQAQGVALSDNALGVPQKYIDAAHKALIQAVRGIDYSPFATASIDTVDRLHIIPAQNLVRRIVEHPASVEFLQGRAQGLLQELSQQRAMILLSGMDVEKLKEVTNERLRFSGLDSIGITTVAEVYLAHEALLRQVSGIGEQTAQRMKAAAQSLYAEAQQSVGKNIGEEKTIETVELLTVLDKFSQANQLDDLQRERRDRLIAYFQDFSSSITAIGEPFVVVKFGEKFYDQFIEDIAWANASPELFLPRTVVEFEGDIWQDYLDRPAHYQSLLAELLGAGSNKTGGENLDEDTLEQIRNLVLDQSLLNGLHLRGYQSFGTKFALVQRKVIIGDEMGLGKTVQAIAAAAHIHAQNKQPIHTAVVVPASLIMNWKRELEKFSTLHIFVGHGIDKEVAVQAWRARGGVIIVTYDGARTMDLGHCDMVIVDEAHMIKNPAAQRSQAVAALIKEAEYAILMSGTPMENQVYEFANLVKYLDSELGTLKKGVIRPTEFRARIAPLYLRRNQADVLDELPEKVEHIEWIELSSEDQKEYTKAIAEGSWMRARRATLYAPNPGCAKIERIREIIDEALEENRNVLIFSYFRDSILRLAQEFGSHVVGVISGEVSPIMRQKYVDALGESGKILIAQIGAGGVGLNIQKASVVILVETQVKPTIEDQAIARAHRLGQMSVVNVYRIIGDETIDERLYERNVEKRKLFDAYARQSDAAHVADAVDISEAQLAREIITEERIRLGLESDLELAPIVLTETTDHTSG</sequence>
<dbReference type="PANTHER" id="PTHR10799">
    <property type="entry name" value="SNF2/RAD54 HELICASE FAMILY"/>
    <property type="match status" value="1"/>
</dbReference>
<dbReference type="Gene3D" id="3.40.50.300">
    <property type="entry name" value="P-loop containing nucleotide triphosphate hydrolases"/>
    <property type="match status" value="1"/>
</dbReference>
<dbReference type="Pfam" id="PF00271">
    <property type="entry name" value="Helicase_C"/>
    <property type="match status" value="1"/>
</dbReference>
<feature type="domain" description="Helicase ATP-binding" evidence="2">
    <location>
        <begin position="477"/>
        <end position="635"/>
    </location>
</feature>
<dbReference type="STRING" id="35755.UL82_05770"/>
<keyword evidence="4" id="KW-0547">Nucleotide-binding</keyword>
<evidence type="ECO:0000259" key="3">
    <source>
        <dbReference type="PROSITE" id="PS51194"/>
    </source>
</evidence>
<dbReference type="Pfam" id="PF00176">
    <property type="entry name" value="SNF2-rel_dom"/>
    <property type="match status" value="1"/>
</dbReference>
<dbReference type="SMART" id="SM00490">
    <property type="entry name" value="HELICc"/>
    <property type="match status" value="1"/>
</dbReference>
<evidence type="ECO:0000313" key="7">
    <source>
        <dbReference type="Proteomes" id="UP000271380"/>
    </source>
</evidence>
<feature type="domain" description="Helicase C-terminal" evidence="3">
    <location>
        <begin position="718"/>
        <end position="870"/>
    </location>
</feature>
<protein>
    <submittedName>
        <fullName evidence="4">Helicase family protein</fullName>
    </submittedName>
    <submittedName>
        <fullName evidence="5">SNF2 family DNA/RNA helicase</fullName>
    </submittedName>
</protein>
<evidence type="ECO:0000313" key="5">
    <source>
        <dbReference type="EMBL" id="VEH08605.1"/>
    </source>
</evidence>
<dbReference type="GO" id="GO:0005524">
    <property type="term" value="F:ATP binding"/>
    <property type="evidence" value="ECO:0007669"/>
    <property type="project" value="InterPro"/>
</dbReference>
<dbReference type="SMART" id="SM00487">
    <property type="entry name" value="DEXDc"/>
    <property type="match status" value="1"/>
</dbReference>
<dbReference type="InterPro" id="IPR001650">
    <property type="entry name" value="Helicase_C-like"/>
</dbReference>
<dbReference type="InterPro" id="IPR049730">
    <property type="entry name" value="SNF2/RAD54-like_C"/>
</dbReference>
<keyword evidence="6" id="KW-1185">Reference proteome</keyword>
<dbReference type="Proteomes" id="UP000033457">
    <property type="component" value="Chromosome"/>
</dbReference>
<dbReference type="Gene3D" id="3.40.50.10810">
    <property type="entry name" value="Tandem AAA-ATPase domain"/>
    <property type="match status" value="1"/>
</dbReference>
<dbReference type="EMBL" id="CP011312">
    <property type="protein sequence ID" value="AKE41329.1"/>
    <property type="molecule type" value="Genomic_DNA"/>
</dbReference>
<dbReference type="HOGENOM" id="CLU_000315_17_4_11"/>
<dbReference type="Proteomes" id="UP000271380">
    <property type="component" value="Chromosome"/>
</dbReference>
<keyword evidence="4" id="KW-0067">ATP-binding</keyword>
<dbReference type="InterPro" id="IPR000330">
    <property type="entry name" value="SNF2_N"/>
</dbReference>
<dbReference type="GO" id="GO:0016787">
    <property type="term" value="F:hydrolase activity"/>
    <property type="evidence" value="ECO:0007669"/>
    <property type="project" value="UniProtKB-KW"/>
</dbReference>
<organism evidence="4 6">
    <name type="scientific">Corynebacterium kutscheri</name>
    <dbReference type="NCBI Taxonomy" id="35755"/>
    <lineage>
        <taxon>Bacteria</taxon>
        <taxon>Bacillati</taxon>
        <taxon>Actinomycetota</taxon>
        <taxon>Actinomycetes</taxon>
        <taxon>Mycobacteriales</taxon>
        <taxon>Corynebacteriaceae</taxon>
        <taxon>Corynebacterium</taxon>
    </lineage>
</organism>
<dbReference type="InterPro" id="IPR027417">
    <property type="entry name" value="P-loop_NTPase"/>
</dbReference>
<dbReference type="KEGG" id="cku:UL82_05770"/>
<accession>A0A0F6TD11</accession>